<keyword evidence="1" id="KW-0472">Membrane</keyword>
<accession>A0ABD0WKN7</accession>
<reference evidence="2 3" key="1">
    <citation type="submission" date="2024-06" db="EMBL/GenBank/DDBJ databases">
        <authorList>
            <person name="Pan Q."/>
            <person name="Wen M."/>
            <person name="Jouanno E."/>
            <person name="Zahm M."/>
            <person name="Klopp C."/>
            <person name="Cabau C."/>
            <person name="Louis A."/>
            <person name="Berthelot C."/>
            <person name="Parey E."/>
            <person name="Roest Crollius H."/>
            <person name="Montfort J."/>
            <person name="Robinson-Rechavi M."/>
            <person name="Bouchez O."/>
            <person name="Lampietro C."/>
            <person name="Lopez Roques C."/>
            <person name="Donnadieu C."/>
            <person name="Postlethwait J."/>
            <person name="Bobe J."/>
            <person name="Verreycken H."/>
            <person name="Guiguen Y."/>
        </authorList>
    </citation>
    <scope>NUCLEOTIDE SEQUENCE [LARGE SCALE GENOMIC DNA]</scope>
    <source>
        <strain evidence="2">Up_M1</strain>
        <tissue evidence="2">Testis</tissue>
    </source>
</reference>
<protein>
    <submittedName>
        <fullName evidence="2">Uncharacterized protein</fullName>
    </submittedName>
</protein>
<comment type="caution">
    <text evidence="2">The sequence shown here is derived from an EMBL/GenBank/DDBJ whole genome shotgun (WGS) entry which is preliminary data.</text>
</comment>
<dbReference type="Proteomes" id="UP001557470">
    <property type="component" value="Unassembled WGS sequence"/>
</dbReference>
<feature type="transmembrane region" description="Helical" evidence="1">
    <location>
        <begin position="113"/>
        <end position="133"/>
    </location>
</feature>
<organism evidence="2 3">
    <name type="scientific">Umbra pygmaea</name>
    <name type="common">Eastern mudminnow</name>
    <dbReference type="NCBI Taxonomy" id="75934"/>
    <lineage>
        <taxon>Eukaryota</taxon>
        <taxon>Metazoa</taxon>
        <taxon>Chordata</taxon>
        <taxon>Craniata</taxon>
        <taxon>Vertebrata</taxon>
        <taxon>Euteleostomi</taxon>
        <taxon>Actinopterygii</taxon>
        <taxon>Neopterygii</taxon>
        <taxon>Teleostei</taxon>
        <taxon>Protacanthopterygii</taxon>
        <taxon>Esociformes</taxon>
        <taxon>Umbridae</taxon>
        <taxon>Umbra</taxon>
    </lineage>
</organism>
<keyword evidence="3" id="KW-1185">Reference proteome</keyword>
<dbReference type="AlphaFoldDB" id="A0ABD0WKN7"/>
<evidence type="ECO:0000313" key="3">
    <source>
        <dbReference type="Proteomes" id="UP001557470"/>
    </source>
</evidence>
<proteinExistence type="predicted"/>
<dbReference type="EMBL" id="JAGEUA010000006">
    <property type="protein sequence ID" value="KAL0974095.1"/>
    <property type="molecule type" value="Genomic_DNA"/>
</dbReference>
<evidence type="ECO:0000313" key="2">
    <source>
        <dbReference type="EMBL" id="KAL0974095.1"/>
    </source>
</evidence>
<keyword evidence="1" id="KW-1133">Transmembrane helix</keyword>
<keyword evidence="1" id="KW-0812">Transmembrane</keyword>
<name>A0ABD0WKN7_UMBPY</name>
<sequence length="146" mass="15472">MRAVKILHTTTQSLSFTTTRGKIKVLHFLIGPDGQKGPPPPLFGQSRWGTGADVTEGERVFMFGNPEKASHNKKGDIILLQTHSLGFSAASGGGLVILGGGSQDGDTSVNMDYLITLSTIHSLGGMLAAWPVVNKFTSSVTLQSLY</sequence>
<evidence type="ECO:0000256" key="1">
    <source>
        <dbReference type="SAM" id="Phobius"/>
    </source>
</evidence>
<feature type="transmembrane region" description="Helical" evidence="1">
    <location>
        <begin position="77"/>
        <end position="101"/>
    </location>
</feature>
<gene>
    <name evidence="2" type="ORF">UPYG_G00215330</name>
</gene>